<dbReference type="AlphaFoldDB" id="A0A0K9PGQ2"/>
<name>A0A0K9PGQ2_ZOSMR</name>
<evidence type="ECO:0000256" key="4">
    <source>
        <dbReference type="ARBA" id="ARBA00023228"/>
    </source>
</evidence>
<proteinExistence type="inferred from homology"/>
<reference evidence="6" key="1">
    <citation type="journal article" date="2016" name="Nature">
        <title>The genome of the seagrass Zostera marina reveals angiosperm adaptation to the sea.</title>
        <authorList>
            <person name="Olsen J.L."/>
            <person name="Rouze P."/>
            <person name="Verhelst B."/>
            <person name="Lin Y.-C."/>
            <person name="Bayer T."/>
            <person name="Collen J."/>
            <person name="Dattolo E."/>
            <person name="De Paoli E."/>
            <person name="Dittami S."/>
            <person name="Maumus F."/>
            <person name="Michel G."/>
            <person name="Kersting A."/>
            <person name="Lauritano C."/>
            <person name="Lohaus R."/>
            <person name="Toepel M."/>
            <person name="Tonon T."/>
            <person name="Vanneste K."/>
            <person name="Amirebrahimi M."/>
            <person name="Brakel J."/>
            <person name="Bostroem C."/>
            <person name="Chovatia M."/>
            <person name="Grimwood J."/>
            <person name="Jenkins J.W."/>
            <person name="Jueterbock A."/>
            <person name="Mraz A."/>
            <person name="Stam W.T."/>
            <person name="Tice H."/>
            <person name="Bornberg-Bauer E."/>
            <person name="Green P.J."/>
            <person name="Pearson G.A."/>
            <person name="Procaccini G."/>
            <person name="Duarte C.M."/>
            <person name="Schmutz J."/>
            <person name="Reusch T.B.H."/>
            <person name="Van de Peer Y."/>
        </authorList>
    </citation>
    <scope>NUCLEOTIDE SEQUENCE [LARGE SCALE GENOMIC DNA]</scope>
    <source>
        <strain evidence="6">cv. Finnish</strain>
    </source>
</reference>
<dbReference type="GO" id="GO:0005765">
    <property type="term" value="C:lysosomal membrane"/>
    <property type="evidence" value="ECO:0007669"/>
    <property type="project" value="UniProtKB-SubCell"/>
</dbReference>
<dbReference type="PANTHER" id="PTHR21146:SF0">
    <property type="entry name" value="BLOC-1-RELATED COMPLEX SUBUNIT 8"/>
    <property type="match status" value="1"/>
</dbReference>
<organism evidence="5 6">
    <name type="scientific">Zostera marina</name>
    <name type="common">Eelgrass</name>
    <dbReference type="NCBI Taxonomy" id="29655"/>
    <lineage>
        <taxon>Eukaryota</taxon>
        <taxon>Viridiplantae</taxon>
        <taxon>Streptophyta</taxon>
        <taxon>Embryophyta</taxon>
        <taxon>Tracheophyta</taxon>
        <taxon>Spermatophyta</taxon>
        <taxon>Magnoliopsida</taxon>
        <taxon>Liliopsida</taxon>
        <taxon>Zosteraceae</taxon>
        <taxon>Zostera</taxon>
    </lineage>
</organism>
<comment type="caution">
    <text evidence="5">The sequence shown here is derived from an EMBL/GenBank/DDBJ whole genome shotgun (WGS) entry which is preliminary data.</text>
</comment>
<dbReference type="EMBL" id="LFYR01000863">
    <property type="protein sequence ID" value="KMZ68144.1"/>
    <property type="molecule type" value="Genomic_DNA"/>
</dbReference>
<dbReference type="OrthoDB" id="19830at2759"/>
<sequence length="233" mass="25882">MFAGGINLTTTDGFVNVNRDMEEMIKNLGNEPSVGLFFVQKHAQASMPNLINLKNKVIDTSREIVFNTEDLEDSILSVRSMSELGIPIADSMIKDIATSLSIISTSYPRRGLILNQSLVENSNITPKAALPSSSSPSLYNYNSGISLQEEPSQGYLSKVFKSATVQKAATRFGWSKHDSTSKEHGYSEMPMITNDRNIVEHQQSNETASMIDNYEQTHSEKVVKLAKWLDEEV</sequence>
<dbReference type="Proteomes" id="UP000036987">
    <property type="component" value="Unassembled WGS sequence"/>
</dbReference>
<evidence type="ECO:0000256" key="2">
    <source>
        <dbReference type="ARBA" id="ARBA00010463"/>
    </source>
</evidence>
<dbReference type="OMA" id="SIANEMM"/>
<keyword evidence="4" id="KW-0458">Lysosome</keyword>
<keyword evidence="3" id="KW-0472">Membrane</keyword>
<dbReference type="PANTHER" id="PTHR21146">
    <property type="entry name" value="MEF2B PROTEIN"/>
    <property type="match status" value="1"/>
</dbReference>
<dbReference type="InterPro" id="IPR019320">
    <property type="entry name" value="BORCS8"/>
</dbReference>
<dbReference type="STRING" id="29655.A0A0K9PGQ2"/>
<comment type="similarity">
    <text evidence="2">Belongs to the BORCS8 family.</text>
</comment>
<evidence type="ECO:0000313" key="5">
    <source>
        <dbReference type="EMBL" id="KMZ68144.1"/>
    </source>
</evidence>
<keyword evidence="6" id="KW-1185">Reference proteome</keyword>
<evidence type="ECO:0000256" key="3">
    <source>
        <dbReference type="ARBA" id="ARBA00023136"/>
    </source>
</evidence>
<evidence type="ECO:0000256" key="1">
    <source>
        <dbReference type="ARBA" id="ARBA00004656"/>
    </source>
</evidence>
<dbReference type="Pfam" id="PF10167">
    <property type="entry name" value="BORCS8"/>
    <property type="match status" value="1"/>
</dbReference>
<protein>
    <submittedName>
        <fullName evidence="5">Uncharacterized protein</fullName>
    </submittedName>
</protein>
<evidence type="ECO:0000313" key="6">
    <source>
        <dbReference type="Proteomes" id="UP000036987"/>
    </source>
</evidence>
<gene>
    <name evidence="5" type="ORF">ZOSMA_249G00050</name>
</gene>
<comment type="subcellular location">
    <subcellularLocation>
        <location evidence="1">Lysosome membrane</location>
    </subcellularLocation>
</comment>
<accession>A0A0K9PGQ2</accession>